<proteinExistence type="inferred from homology"/>
<gene>
    <name evidence="5" type="ORF">RRG08_043174</name>
</gene>
<feature type="compositionally biased region" description="Basic and acidic residues" evidence="4">
    <location>
        <begin position="1061"/>
        <end position="1087"/>
    </location>
</feature>
<dbReference type="PANTHER" id="PTHR19212:SF0">
    <property type="entry name" value="LD07988P"/>
    <property type="match status" value="1"/>
</dbReference>
<dbReference type="PANTHER" id="PTHR19212">
    <property type="entry name" value="LEUCINE RICH REPEAT IN FLII INTERACTING PROTEIN"/>
    <property type="match status" value="1"/>
</dbReference>
<dbReference type="Proteomes" id="UP001283361">
    <property type="component" value="Unassembled WGS sequence"/>
</dbReference>
<feature type="compositionally biased region" description="Basic and acidic residues" evidence="4">
    <location>
        <begin position="706"/>
        <end position="740"/>
    </location>
</feature>
<dbReference type="AlphaFoldDB" id="A0AAE1DGT4"/>
<feature type="region of interest" description="Disordered" evidence="4">
    <location>
        <begin position="207"/>
        <end position="227"/>
    </location>
</feature>
<feature type="region of interest" description="Disordered" evidence="4">
    <location>
        <begin position="1061"/>
        <end position="1126"/>
    </location>
</feature>
<keyword evidence="6" id="KW-1185">Reference proteome</keyword>
<evidence type="ECO:0000256" key="4">
    <source>
        <dbReference type="SAM" id="MobiDB-lite"/>
    </source>
</evidence>
<dbReference type="EMBL" id="JAWDGP010003869">
    <property type="protein sequence ID" value="KAK3770012.1"/>
    <property type="molecule type" value="Genomic_DNA"/>
</dbReference>
<feature type="compositionally biased region" description="Basic and acidic residues" evidence="4">
    <location>
        <begin position="854"/>
        <end position="865"/>
    </location>
</feature>
<accession>A0AAE1DGT4</accession>
<reference evidence="5" key="1">
    <citation type="journal article" date="2023" name="G3 (Bethesda)">
        <title>A reference genome for the long-term kleptoplast-retaining sea slug Elysia crispata morphotype clarki.</title>
        <authorList>
            <person name="Eastman K.E."/>
            <person name="Pendleton A.L."/>
            <person name="Shaikh M.A."/>
            <person name="Suttiyut T."/>
            <person name="Ogas R."/>
            <person name="Tomko P."/>
            <person name="Gavelis G."/>
            <person name="Widhalm J.R."/>
            <person name="Wisecaver J.H."/>
        </authorList>
    </citation>
    <scope>NUCLEOTIDE SEQUENCE</scope>
    <source>
        <strain evidence="5">ECLA1</strain>
    </source>
</reference>
<feature type="region of interest" description="Disordered" evidence="4">
    <location>
        <begin position="1131"/>
        <end position="1150"/>
    </location>
</feature>
<feature type="region of interest" description="Disordered" evidence="4">
    <location>
        <begin position="361"/>
        <end position="386"/>
    </location>
</feature>
<feature type="compositionally biased region" description="Basic and acidic residues" evidence="4">
    <location>
        <begin position="594"/>
        <end position="643"/>
    </location>
</feature>
<evidence type="ECO:0000313" key="6">
    <source>
        <dbReference type="Proteomes" id="UP001283361"/>
    </source>
</evidence>
<feature type="region of interest" description="Disordered" evidence="4">
    <location>
        <begin position="1"/>
        <end position="23"/>
    </location>
</feature>
<feature type="compositionally biased region" description="Basic and acidic residues" evidence="4">
    <location>
        <begin position="50"/>
        <end position="75"/>
    </location>
</feature>
<organism evidence="5 6">
    <name type="scientific">Elysia crispata</name>
    <name type="common">lettuce slug</name>
    <dbReference type="NCBI Taxonomy" id="231223"/>
    <lineage>
        <taxon>Eukaryota</taxon>
        <taxon>Metazoa</taxon>
        <taxon>Spiralia</taxon>
        <taxon>Lophotrochozoa</taxon>
        <taxon>Mollusca</taxon>
        <taxon>Gastropoda</taxon>
        <taxon>Heterobranchia</taxon>
        <taxon>Euthyneura</taxon>
        <taxon>Panpulmonata</taxon>
        <taxon>Sacoglossa</taxon>
        <taxon>Placobranchoidea</taxon>
        <taxon>Plakobranchidae</taxon>
        <taxon>Elysia</taxon>
    </lineage>
</organism>
<keyword evidence="2 3" id="KW-0175">Coiled coil</keyword>
<feature type="coiled-coil region" evidence="3">
    <location>
        <begin position="109"/>
        <end position="192"/>
    </location>
</feature>
<comment type="similarity">
    <text evidence="1">Belongs to the LRRFIP family.</text>
</comment>
<evidence type="ECO:0000256" key="3">
    <source>
        <dbReference type="SAM" id="Coils"/>
    </source>
</evidence>
<evidence type="ECO:0000313" key="5">
    <source>
        <dbReference type="EMBL" id="KAK3770012.1"/>
    </source>
</evidence>
<comment type="caution">
    <text evidence="5">The sequence shown here is derived from an EMBL/GenBank/DDBJ whole genome shotgun (WGS) entry which is preliminary data.</text>
</comment>
<feature type="compositionally biased region" description="Polar residues" evidence="4">
    <location>
        <begin position="1108"/>
        <end position="1117"/>
    </location>
</feature>
<protein>
    <submittedName>
        <fullName evidence="5">Uncharacterized protein</fullName>
    </submittedName>
</protein>
<dbReference type="InterPro" id="IPR019139">
    <property type="entry name" value="LRRFIP1/2"/>
</dbReference>
<dbReference type="Pfam" id="PF09738">
    <property type="entry name" value="LRRFIP"/>
    <property type="match status" value="1"/>
</dbReference>
<feature type="compositionally biased region" description="Basic and acidic residues" evidence="4">
    <location>
        <begin position="682"/>
        <end position="696"/>
    </location>
</feature>
<feature type="compositionally biased region" description="Low complexity" evidence="4">
    <location>
        <begin position="215"/>
        <end position="227"/>
    </location>
</feature>
<feature type="region of interest" description="Disordered" evidence="4">
    <location>
        <begin position="846"/>
        <end position="909"/>
    </location>
</feature>
<evidence type="ECO:0000256" key="2">
    <source>
        <dbReference type="ARBA" id="ARBA00023054"/>
    </source>
</evidence>
<name>A0AAE1DGT4_9GAST</name>
<evidence type="ECO:0000256" key="1">
    <source>
        <dbReference type="ARBA" id="ARBA00008275"/>
    </source>
</evidence>
<feature type="region of interest" description="Disordered" evidence="4">
    <location>
        <begin position="594"/>
        <end position="753"/>
    </location>
</feature>
<dbReference type="Gene3D" id="1.20.5.4090">
    <property type="match status" value="1"/>
</dbReference>
<feature type="compositionally biased region" description="Basic residues" evidence="4">
    <location>
        <begin position="1135"/>
        <end position="1150"/>
    </location>
</feature>
<feature type="region of interest" description="Disordered" evidence="4">
    <location>
        <begin position="50"/>
        <end position="102"/>
    </location>
</feature>
<feature type="compositionally biased region" description="Low complexity" evidence="4">
    <location>
        <begin position="82"/>
        <end position="95"/>
    </location>
</feature>
<dbReference type="GO" id="GO:0006355">
    <property type="term" value="P:regulation of DNA-templated transcription"/>
    <property type="evidence" value="ECO:0007669"/>
    <property type="project" value="InterPro"/>
</dbReference>
<sequence length="1150" mass="127520">MSSQSAGRRRSNMRQYSAEDQALNMISKEAESRLAAKRAARAEAREIRLKEMEKQQRESEAKQDRVYELTNEHNAVKSRQLSGSRSGSRRGSTESNESESKDVDFKLELRELEEKYKAAMMTSAQLDNEKQSLVYQVELLKDQLEEQDEGYTELQRQYKDKCRDFDFQKRDLQSMEHELNILKQQLEIKDRLIEESGFVIVSNDRGEPALTKHTSGNSSSNGPLPSGAVLVSQETKDFLEKAGGGTLGTTISDHVTHTNTISVDNKNDLFSLTAVSDPSVPARDNPETCNATTDSKVYIVSNTNDAHLMLNTPKQLEFATGIDLEGLESVHDSSSVVSTNVMVTNEHGVSVVSEMGVGQGMSVSGAKRSRSVRASGTDESDDGDEFYDAVTSPQEKFASFEVGGNLSTKSSNGEKVETLDSNARHESFQEPCAVKVQGITKPESITKVICMDILTGPETETESIFDHEKKVEGASASMDLTSVSLMNETITVHDKTEGSTLKMCDVEVNEETGKKKEKDEMSCSAEQREEYNSLNTVIQRVVDDHNDEQNKLFQDMKFTGKIDDSKLKIELEQDDENVNEHLLIEEGKVPQILKGDENVKEEGPGVPSEELKGDKKIKAFSEESKDNDLAFVLKEKTQEEEGRAASPSEPEEEKSSVILSENVNLLGVEEDLPSKHFSMSETKVDPDKEQKSKEDCEGTTWPDGNSKQHEACDKPETGREDFSFKMPDEGEPDQESKELGKILSSEALNSDEGDLVPMEKITLQEKGDFLFSEELKNCDSALALKEKVFKKSKEEAVSSKECAKETVSTMENKININEKGEAVPPVEFTSAEAGVVCCKELNLKENPSHVPSTKIKENEFKRDFENQENLNEEDGERVSPANTSFNLERKGPEVGEDEEGSNEQPIDIKSQYDAEINYNNPLGESTCIKADLSSFGDEKINTDIEAGSEGISKPGPIGSFCSVSESISEGEMSNVYDFDDIDEGLDLDENSVIGEAAEEKISSNVGSSLAEVKEGVELITENSSLESKTGKKKCKEKAAMKKVSMEESKRYSFFRGKKVSQERDRAFDKVETKKGKSKLDQKYEEKLSGSSVSVDTLTEPFAGDCKATPSQTSSYSSLEPDDLEGALDKQMTEKMHKKSKKSSFFKKVFK</sequence>